<geneLocation type="plasmid" evidence="2">
    <name>pK38</name>
</geneLocation>
<proteinExistence type="predicted"/>
<feature type="compositionally biased region" description="Basic and acidic residues" evidence="1">
    <location>
        <begin position="23"/>
        <end position="35"/>
    </location>
</feature>
<feature type="region of interest" description="Disordered" evidence="1">
    <location>
        <begin position="1"/>
        <end position="188"/>
    </location>
</feature>
<dbReference type="EMBL" id="LC620534">
    <property type="protein sequence ID" value="BCT73759.1"/>
    <property type="molecule type" value="Genomic_DNA"/>
</dbReference>
<dbReference type="AlphaFoldDB" id="A0A811AS02"/>
<protein>
    <submittedName>
        <fullName evidence="2">Uncharacterized protein</fullName>
    </submittedName>
</protein>
<sequence>MTTELTAEDKAQEKSVASAAETGAEHSSDITDDNRNAPAEELNADATVAVHNTGTTETASPSEPAETQPVRQATAEPTAEDKLQEERLVSATETSTANEAARPETPSLFSRLRRFLTGVKSRTSEPSVIQEKKPTEAETATEEVAPPSPPETSPEDTSSAEPDTIIFAPRRPDSPQRHNPDEILKNLTHKEFPDRTALYSVDGEPAFLDRLYCLEMVDGASADDKRSRLPLLWPPTSMAALSS</sequence>
<feature type="compositionally biased region" description="Basic and acidic residues" evidence="1">
    <location>
        <begin position="170"/>
        <end position="188"/>
    </location>
</feature>
<reference evidence="2" key="1">
    <citation type="submission" date="2021-03" db="EMBL/GenBank/DDBJ databases">
        <title>Whole genome sequence of tetracycline resistant plasmid in Escherichia coli.</title>
        <authorList>
            <person name="Usui M."/>
            <person name="Fukuda A."/>
        </authorList>
    </citation>
    <scope>NUCLEOTIDE SEQUENCE</scope>
    <source>
        <strain evidence="2">K38</strain>
        <plasmid evidence="2">pK38</plasmid>
    </source>
</reference>
<name>A0A811AS02_ECOLX</name>
<feature type="compositionally biased region" description="Low complexity" evidence="1">
    <location>
        <begin position="90"/>
        <end position="100"/>
    </location>
</feature>
<accession>A0A811AS02</accession>
<evidence type="ECO:0000256" key="1">
    <source>
        <dbReference type="SAM" id="MobiDB-lite"/>
    </source>
</evidence>
<evidence type="ECO:0000313" key="2">
    <source>
        <dbReference type="EMBL" id="BCT73759.1"/>
    </source>
</evidence>
<feature type="compositionally biased region" description="Polar residues" evidence="1">
    <location>
        <begin position="50"/>
        <end position="61"/>
    </location>
</feature>
<organism evidence="2">
    <name type="scientific">Escherichia coli</name>
    <dbReference type="NCBI Taxonomy" id="562"/>
    <lineage>
        <taxon>Bacteria</taxon>
        <taxon>Pseudomonadati</taxon>
        <taxon>Pseudomonadota</taxon>
        <taxon>Gammaproteobacteria</taxon>
        <taxon>Enterobacterales</taxon>
        <taxon>Enterobacteriaceae</taxon>
        <taxon>Escherichia</taxon>
    </lineage>
</organism>
<keyword evidence="2" id="KW-0614">Plasmid</keyword>
<feature type="compositionally biased region" description="Basic and acidic residues" evidence="1">
    <location>
        <begin position="79"/>
        <end position="88"/>
    </location>
</feature>